<dbReference type="VEuPathDB" id="FungiDB:C5L36_0B01970"/>
<evidence type="ECO:0000313" key="2">
    <source>
        <dbReference type="Proteomes" id="UP000249293"/>
    </source>
</evidence>
<gene>
    <name evidence="1" type="ORF">C5L36_0B01970</name>
</gene>
<accession>A0A2U9R0U9</accession>
<reference evidence="1 2" key="1">
    <citation type="submission" date="2018-06" db="EMBL/GenBank/DDBJ databases">
        <title>Population genomics shows no distinction between pathogenic Candida krusei and environmental Pichia kudriavzevii: One species, four names.</title>
        <authorList>
            <person name="Douglass A.P."/>
            <person name="Offei B."/>
            <person name="Braun-Galleani S."/>
            <person name="Coughlan A.Y."/>
            <person name="Martos A."/>
            <person name="Ortiz-Merino R.A."/>
            <person name="Byrne K.P."/>
            <person name="Wolfe K.H."/>
        </authorList>
    </citation>
    <scope>NUCLEOTIDE SEQUENCE [LARGE SCALE GENOMIC DNA]</scope>
    <source>
        <strain evidence="1 2">CBS573</strain>
    </source>
</reference>
<sequence>MTIAHSSSTICRIRLCPQLERDHAADSEKLHQETIINNRKVNMKCESPYSAKSTLDTESPTDDNEGLICKHSSPFSWLFCRPKNEKQKKSSSSDEEKSGSKFVLLSPYFKNELLDKLDFCIDEVKAMDNIDPKYVTGSLVILCKSLRKIYIDSQKQHIIKKNNNLKYAQNLENWEIAISSIQIFIDGLKESKTSLSTRGAIQKKEKGVAEKLASDTSIENEKTNPRISPSLRDKLLIHEGTYLSSKNNSGDLSSGVPYRTYQMPFHRSPYNYSKRTENEDSILMDINNRLQNASDLDWL</sequence>
<dbReference type="GeneID" id="40382698"/>
<keyword evidence="2" id="KW-1185">Reference proteome</keyword>
<proteinExistence type="predicted"/>
<evidence type="ECO:0000313" key="1">
    <source>
        <dbReference type="EMBL" id="AWU74933.1"/>
    </source>
</evidence>
<protein>
    <submittedName>
        <fullName evidence="1">Uncharacterized protein</fullName>
    </submittedName>
</protein>
<dbReference type="OrthoDB" id="10340450at2759"/>
<dbReference type="EMBL" id="CP028774">
    <property type="protein sequence ID" value="AWU74933.1"/>
    <property type="molecule type" value="Genomic_DNA"/>
</dbReference>
<dbReference type="AlphaFoldDB" id="A0A2U9R0U9"/>
<dbReference type="Proteomes" id="UP000249293">
    <property type="component" value="Chromosome 2"/>
</dbReference>
<name>A0A2U9R0U9_PICKU</name>
<organism evidence="1 2">
    <name type="scientific">Pichia kudriavzevii</name>
    <name type="common">Yeast</name>
    <name type="synonym">Issatchenkia orientalis</name>
    <dbReference type="NCBI Taxonomy" id="4909"/>
    <lineage>
        <taxon>Eukaryota</taxon>
        <taxon>Fungi</taxon>
        <taxon>Dikarya</taxon>
        <taxon>Ascomycota</taxon>
        <taxon>Saccharomycotina</taxon>
        <taxon>Pichiomycetes</taxon>
        <taxon>Pichiales</taxon>
        <taxon>Pichiaceae</taxon>
        <taxon>Pichia</taxon>
    </lineage>
</organism>
<dbReference type="KEGG" id="pkz:C5L36_0B01970"/>
<dbReference type="RefSeq" id="XP_029320410.1">
    <property type="nucleotide sequence ID" value="XM_029464551.1"/>
</dbReference>